<dbReference type="GO" id="GO:0020037">
    <property type="term" value="F:heme binding"/>
    <property type="evidence" value="ECO:0007669"/>
    <property type="project" value="InterPro"/>
</dbReference>
<dbReference type="AlphaFoldDB" id="A0A5N7BQR5"/>
<dbReference type="Gene3D" id="1.10.630.10">
    <property type="entry name" value="Cytochrome P450"/>
    <property type="match status" value="1"/>
</dbReference>
<dbReference type="SUPFAM" id="SSF48264">
    <property type="entry name" value="Cytochrome P450"/>
    <property type="match status" value="1"/>
</dbReference>
<dbReference type="InterPro" id="IPR050416">
    <property type="entry name" value="FAD-linked_Oxidoreductase"/>
</dbReference>
<evidence type="ECO:0000256" key="3">
    <source>
        <dbReference type="ARBA" id="ARBA00022723"/>
    </source>
</evidence>
<proteinExistence type="inferred from homology"/>
<dbReference type="GO" id="GO:0016705">
    <property type="term" value="F:oxidoreductase activity, acting on paired donors, with incorporation or reduction of molecular oxygen"/>
    <property type="evidence" value="ECO:0007669"/>
    <property type="project" value="InterPro"/>
</dbReference>
<reference evidence="9" key="1">
    <citation type="submission" date="2019-04" db="EMBL/GenBank/DDBJ databases">
        <title>Friends and foes A comparative genomics studyof 23 Aspergillus species from section Flavi.</title>
        <authorList>
            <consortium name="DOE Joint Genome Institute"/>
            <person name="Kjaerbolling I."/>
            <person name="Vesth T."/>
            <person name="Frisvad J.C."/>
            <person name="Nybo J.L."/>
            <person name="Theobald S."/>
            <person name="Kildgaard S."/>
            <person name="Isbrandt T."/>
            <person name="Kuo A."/>
            <person name="Sato A."/>
            <person name="Lyhne E.K."/>
            <person name="Kogle M.E."/>
            <person name="Wiebenga A."/>
            <person name="Kun R.S."/>
            <person name="Lubbers R.J."/>
            <person name="Makela M.R."/>
            <person name="Barry K."/>
            <person name="Chovatia M."/>
            <person name="Clum A."/>
            <person name="Daum C."/>
            <person name="Haridas S."/>
            <person name="He G."/>
            <person name="LaButti K."/>
            <person name="Lipzen A."/>
            <person name="Mondo S."/>
            <person name="Riley R."/>
            <person name="Salamov A."/>
            <person name="Simmons B.A."/>
            <person name="Magnuson J.K."/>
            <person name="Henrissat B."/>
            <person name="Mortensen U.H."/>
            <person name="Larsen T.O."/>
            <person name="Devries R.P."/>
            <person name="Grigoriev I.V."/>
            <person name="Machida M."/>
            <person name="Baker S.E."/>
            <person name="Andersen M.R."/>
        </authorList>
    </citation>
    <scope>NUCLEOTIDE SEQUENCE [LARGE SCALE GENOMIC DNA]</scope>
    <source>
        <strain evidence="9">IBT 14317</strain>
    </source>
</reference>
<evidence type="ECO:0000256" key="6">
    <source>
        <dbReference type="ARBA" id="ARBA00023004"/>
    </source>
</evidence>
<evidence type="ECO:0000256" key="1">
    <source>
        <dbReference type="ARBA" id="ARBA00005466"/>
    </source>
</evidence>
<feature type="domain" description="FAD linked oxidase N-terminal" evidence="8">
    <location>
        <begin position="120"/>
        <end position="180"/>
    </location>
</feature>
<keyword evidence="3 7" id="KW-0479">Metal-binding</keyword>
<dbReference type="Gene3D" id="3.30.465.10">
    <property type="match status" value="2"/>
</dbReference>
<keyword evidence="5 7" id="KW-0560">Oxidoreductase</keyword>
<dbReference type="InterPro" id="IPR006094">
    <property type="entry name" value="Oxid_FAD_bind_N"/>
</dbReference>
<dbReference type="InterPro" id="IPR016169">
    <property type="entry name" value="FAD-bd_PCMH_sub2"/>
</dbReference>
<name>A0A5N7BQR5_PETAA</name>
<sequence length="518" mass="56123">MQFKPERWIDPNCTDVKEASQPFSLGLRACVGRNFAFVEMSSILAKVLYTYDLELVDQNLDWENDSHCHIMWWKAPVHAGSTAACRQLSSAFPSLLFSSDTAIYANQSHLPWSQTCLLSPSCVFLPQDAEDVSHALRIIKMTRAPFSVIGAGHMPVPGAASIDHGVMISLHDLKHRQLSEDLTGRAVNGGRYGQVGVGGLLLGGGIGYFSSQVGWGANSVVQYEVVLPDSSIVLVNAASHPVLFWALKGGSNYFAARYGPPRPLLPWLDALNAYLDPGGGAEDVKAAIMPMIALTPSDGVSEVISLEFYADAVNEPKAFENFTAIDGPTLLNESGVGPWTYLPTALNTPAYAAKDKRQQFWTISFKADPRAISIVNHTVFDQARATLQHVTDLSISFSFQPISKAWIEAAKALGGDAMDLDPNDASFVAGLMSSTWSNAADDAAVRDFSRNAANSIRQQTAALGLGHSFLCLNDVGVGQTPFRSYGNGSSLKRLQAIQREYDRDGVFHNLLAHGFLLQ</sequence>
<keyword evidence="7" id="KW-0503">Monooxygenase</keyword>
<dbReference type="EMBL" id="ML735394">
    <property type="protein sequence ID" value="KAE8384174.1"/>
    <property type="molecule type" value="Genomic_DNA"/>
</dbReference>
<comment type="similarity">
    <text evidence="1">Belongs to the oxygen-dependent FAD-linked oxidoreductase family.</text>
</comment>
<dbReference type="OrthoDB" id="2151789at2759"/>
<keyword evidence="7" id="KW-0349">Heme</keyword>
<dbReference type="SUPFAM" id="SSF56176">
    <property type="entry name" value="FAD-binding/transporter-associated domain-like"/>
    <property type="match status" value="1"/>
</dbReference>
<gene>
    <name evidence="9" type="ORF">BDV23DRAFT_189473</name>
</gene>
<keyword evidence="4" id="KW-0274">FAD</keyword>
<dbReference type="PANTHER" id="PTHR42973:SF53">
    <property type="entry name" value="FAD-BINDING PCMH-TYPE DOMAIN-CONTAINING PROTEIN-RELATED"/>
    <property type="match status" value="1"/>
</dbReference>
<protein>
    <recommendedName>
        <fullName evidence="8">FAD linked oxidase N-terminal domain-containing protein</fullName>
    </recommendedName>
</protein>
<dbReference type="GO" id="GO:0050660">
    <property type="term" value="F:flavin adenine dinucleotide binding"/>
    <property type="evidence" value="ECO:0007669"/>
    <property type="project" value="InterPro"/>
</dbReference>
<organism evidence="9">
    <name type="scientific">Petromyces alliaceus</name>
    <name type="common">Aspergillus alliaceus</name>
    <dbReference type="NCBI Taxonomy" id="209559"/>
    <lineage>
        <taxon>Eukaryota</taxon>
        <taxon>Fungi</taxon>
        <taxon>Dikarya</taxon>
        <taxon>Ascomycota</taxon>
        <taxon>Pezizomycotina</taxon>
        <taxon>Eurotiomycetes</taxon>
        <taxon>Eurotiomycetidae</taxon>
        <taxon>Eurotiales</taxon>
        <taxon>Aspergillaceae</taxon>
        <taxon>Aspergillus</taxon>
        <taxon>Aspergillus subgen. Circumdati</taxon>
    </lineage>
</organism>
<dbReference type="GO" id="GO:0004497">
    <property type="term" value="F:monooxygenase activity"/>
    <property type="evidence" value="ECO:0007669"/>
    <property type="project" value="UniProtKB-KW"/>
</dbReference>
<evidence type="ECO:0000256" key="4">
    <source>
        <dbReference type="ARBA" id="ARBA00022827"/>
    </source>
</evidence>
<evidence type="ECO:0000313" key="9">
    <source>
        <dbReference type="EMBL" id="KAE8384174.1"/>
    </source>
</evidence>
<dbReference type="PROSITE" id="PS00086">
    <property type="entry name" value="CYTOCHROME_P450"/>
    <property type="match status" value="1"/>
</dbReference>
<evidence type="ECO:0000256" key="2">
    <source>
        <dbReference type="ARBA" id="ARBA00022630"/>
    </source>
</evidence>
<dbReference type="InterPro" id="IPR036318">
    <property type="entry name" value="FAD-bd_PCMH-like_sf"/>
</dbReference>
<keyword evidence="2" id="KW-0285">Flavoprotein</keyword>
<dbReference type="InterPro" id="IPR001128">
    <property type="entry name" value="Cyt_P450"/>
</dbReference>
<dbReference type="InterPro" id="IPR036396">
    <property type="entry name" value="Cyt_P450_sf"/>
</dbReference>
<dbReference type="Pfam" id="PF00067">
    <property type="entry name" value="p450"/>
    <property type="match status" value="1"/>
</dbReference>
<comment type="similarity">
    <text evidence="7">Belongs to the cytochrome P450 family.</text>
</comment>
<dbReference type="Pfam" id="PF01565">
    <property type="entry name" value="FAD_binding_4"/>
    <property type="match status" value="1"/>
</dbReference>
<dbReference type="GO" id="GO:0005506">
    <property type="term" value="F:iron ion binding"/>
    <property type="evidence" value="ECO:0007669"/>
    <property type="project" value="InterPro"/>
</dbReference>
<evidence type="ECO:0000259" key="8">
    <source>
        <dbReference type="Pfam" id="PF01565"/>
    </source>
</evidence>
<accession>A0A5N7BQR5</accession>
<keyword evidence="6 7" id="KW-0408">Iron</keyword>
<dbReference type="PANTHER" id="PTHR42973">
    <property type="entry name" value="BINDING OXIDOREDUCTASE, PUTATIVE (AFU_ORTHOLOGUE AFUA_1G17690)-RELATED"/>
    <property type="match status" value="1"/>
</dbReference>
<evidence type="ECO:0000256" key="7">
    <source>
        <dbReference type="RuleBase" id="RU000461"/>
    </source>
</evidence>
<dbReference type="Proteomes" id="UP000326877">
    <property type="component" value="Unassembled WGS sequence"/>
</dbReference>
<dbReference type="InterPro" id="IPR017972">
    <property type="entry name" value="Cyt_P450_CS"/>
</dbReference>
<evidence type="ECO:0000256" key="5">
    <source>
        <dbReference type="ARBA" id="ARBA00023002"/>
    </source>
</evidence>